<dbReference type="EMBL" id="JAAIUW010000010">
    <property type="protein sequence ID" value="KAF7812911.1"/>
    <property type="molecule type" value="Genomic_DNA"/>
</dbReference>
<gene>
    <name evidence="1" type="ORF">G2W53_033887</name>
</gene>
<protein>
    <submittedName>
        <fullName evidence="1">Uncharacterized protein</fullName>
    </submittedName>
</protein>
<accession>A0A834T262</accession>
<dbReference type="Proteomes" id="UP000634136">
    <property type="component" value="Unassembled WGS sequence"/>
</dbReference>
<proteinExistence type="predicted"/>
<dbReference type="AlphaFoldDB" id="A0A834T262"/>
<organism evidence="1 2">
    <name type="scientific">Senna tora</name>
    <dbReference type="NCBI Taxonomy" id="362788"/>
    <lineage>
        <taxon>Eukaryota</taxon>
        <taxon>Viridiplantae</taxon>
        <taxon>Streptophyta</taxon>
        <taxon>Embryophyta</taxon>
        <taxon>Tracheophyta</taxon>
        <taxon>Spermatophyta</taxon>
        <taxon>Magnoliopsida</taxon>
        <taxon>eudicotyledons</taxon>
        <taxon>Gunneridae</taxon>
        <taxon>Pentapetalae</taxon>
        <taxon>rosids</taxon>
        <taxon>fabids</taxon>
        <taxon>Fabales</taxon>
        <taxon>Fabaceae</taxon>
        <taxon>Caesalpinioideae</taxon>
        <taxon>Cassia clade</taxon>
        <taxon>Senna</taxon>
    </lineage>
</organism>
<keyword evidence="2" id="KW-1185">Reference proteome</keyword>
<evidence type="ECO:0000313" key="1">
    <source>
        <dbReference type="EMBL" id="KAF7812911.1"/>
    </source>
</evidence>
<reference evidence="1" key="1">
    <citation type="submission" date="2020-09" db="EMBL/GenBank/DDBJ databases">
        <title>Genome-Enabled Discovery of Anthraquinone Biosynthesis in Senna tora.</title>
        <authorList>
            <person name="Kang S.-H."/>
            <person name="Pandey R.P."/>
            <person name="Lee C.-M."/>
            <person name="Sim J.-S."/>
            <person name="Jeong J.-T."/>
            <person name="Choi B.-S."/>
            <person name="Jung M."/>
            <person name="Ginzburg D."/>
            <person name="Zhao K."/>
            <person name="Won S.Y."/>
            <person name="Oh T.-J."/>
            <person name="Yu Y."/>
            <person name="Kim N.-H."/>
            <person name="Lee O.R."/>
            <person name="Lee T.-H."/>
            <person name="Bashyal P."/>
            <person name="Kim T.-S."/>
            <person name="Lee W.-H."/>
            <person name="Kawkins C."/>
            <person name="Kim C.-K."/>
            <person name="Kim J.S."/>
            <person name="Ahn B.O."/>
            <person name="Rhee S.Y."/>
            <person name="Sohng J.K."/>
        </authorList>
    </citation>
    <scope>NUCLEOTIDE SEQUENCE</scope>
    <source>
        <tissue evidence="1">Leaf</tissue>
    </source>
</reference>
<comment type="caution">
    <text evidence="1">The sequence shown here is derived from an EMBL/GenBank/DDBJ whole genome shotgun (WGS) entry which is preliminary data.</text>
</comment>
<evidence type="ECO:0000313" key="2">
    <source>
        <dbReference type="Proteomes" id="UP000634136"/>
    </source>
</evidence>
<name>A0A834T262_9FABA</name>
<sequence>MFDTASEQKDGVHLCVTGKRRRWQWSEEENRSVILEGGAAVSISGGDIFFRQRQVFNSTVKLRRLTAPEMMKQMGEK</sequence>